<dbReference type="InterPro" id="IPR002075">
    <property type="entry name" value="NTF2_dom"/>
</dbReference>
<dbReference type="EMBL" id="KN824858">
    <property type="protein sequence ID" value="KIK99474.1"/>
    <property type="molecule type" value="Genomic_DNA"/>
</dbReference>
<dbReference type="CDD" id="cd00780">
    <property type="entry name" value="NTF2"/>
    <property type="match status" value="1"/>
</dbReference>
<dbReference type="InterPro" id="IPR018222">
    <property type="entry name" value="Nuclear_transport_factor_2_euk"/>
</dbReference>
<evidence type="ECO:0000313" key="3">
    <source>
        <dbReference type="Proteomes" id="UP000054538"/>
    </source>
</evidence>
<dbReference type="AlphaFoldDB" id="A0A0D0E9K2"/>
<dbReference type="InterPro" id="IPR032710">
    <property type="entry name" value="NTF2-like_dom_sf"/>
</dbReference>
<dbReference type="InterPro" id="IPR045875">
    <property type="entry name" value="NTF2"/>
</dbReference>
<keyword evidence="3" id="KW-1185">Reference proteome</keyword>
<proteinExistence type="predicted"/>
<dbReference type="FunCoup" id="A0A0D0E9K2">
    <property type="interactions" value="195"/>
</dbReference>
<reference evidence="3" key="2">
    <citation type="submission" date="2015-01" db="EMBL/GenBank/DDBJ databases">
        <title>Evolutionary Origins and Diversification of the Mycorrhizal Mutualists.</title>
        <authorList>
            <consortium name="DOE Joint Genome Institute"/>
            <consortium name="Mycorrhizal Genomics Consortium"/>
            <person name="Kohler A."/>
            <person name="Kuo A."/>
            <person name="Nagy L.G."/>
            <person name="Floudas D."/>
            <person name="Copeland A."/>
            <person name="Barry K.W."/>
            <person name="Cichocki N."/>
            <person name="Veneault-Fourrey C."/>
            <person name="LaButti K."/>
            <person name="Lindquist E.A."/>
            <person name="Lipzen A."/>
            <person name="Lundell T."/>
            <person name="Morin E."/>
            <person name="Murat C."/>
            <person name="Riley R."/>
            <person name="Ohm R."/>
            <person name="Sun H."/>
            <person name="Tunlid A."/>
            <person name="Henrissat B."/>
            <person name="Grigoriev I.V."/>
            <person name="Hibbett D.S."/>
            <person name="Martin F."/>
        </authorList>
    </citation>
    <scope>NUCLEOTIDE SEQUENCE [LARGE SCALE GENOMIC DNA]</scope>
    <source>
        <strain evidence="3">Ve08.2h10</strain>
    </source>
</reference>
<dbReference type="PROSITE" id="PS50177">
    <property type="entry name" value="NTF2_DOMAIN"/>
    <property type="match status" value="1"/>
</dbReference>
<dbReference type="STRING" id="930991.A0A0D0E9K2"/>
<dbReference type="HOGENOM" id="CLU_079976_1_0_1"/>
<dbReference type="Gene3D" id="3.10.450.50">
    <property type="match status" value="1"/>
</dbReference>
<protein>
    <recommendedName>
        <fullName evidence="1">NTF2 domain-containing protein</fullName>
    </recommendedName>
</protein>
<sequence length="156" mass="17238">MTTAFTRDDIEISTRAADQFTRLYYSTYDSTTRVDDLPKFYRATSTLTWNGNPCQGVEGVKKLIQDMPSTKHEVQSYDCHPIPGSRPPSLLVTVAGNVTHGKSPDHPTTTPSRSVDGQPRVFFQTFMLVPDPTAPVATAGEVAKYYVDADSMRFVG</sequence>
<dbReference type="OrthoDB" id="25408at2759"/>
<feature type="domain" description="NTF2" evidence="1">
    <location>
        <begin position="16"/>
        <end position="154"/>
    </location>
</feature>
<dbReference type="Pfam" id="PF02136">
    <property type="entry name" value="NTF2"/>
    <property type="match status" value="1"/>
</dbReference>
<reference evidence="2 3" key="1">
    <citation type="submission" date="2014-04" db="EMBL/GenBank/DDBJ databases">
        <authorList>
            <consortium name="DOE Joint Genome Institute"/>
            <person name="Kuo A."/>
            <person name="Kohler A."/>
            <person name="Jargeat P."/>
            <person name="Nagy L.G."/>
            <person name="Floudas D."/>
            <person name="Copeland A."/>
            <person name="Barry K.W."/>
            <person name="Cichocki N."/>
            <person name="Veneault-Fourrey C."/>
            <person name="LaButti K."/>
            <person name="Lindquist E.A."/>
            <person name="Lipzen A."/>
            <person name="Lundell T."/>
            <person name="Morin E."/>
            <person name="Murat C."/>
            <person name="Sun H."/>
            <person name="Tunlid A."/>
            <person name="Henrissat B."/>
            <person name="Grigoriev I.V."/>
            <person name="Hibbett D.S."/>
            <person name="Martin F."/>
            <person name="Nordberg H.P."/>
            <person name="Cantor M.N."/>
            <person name="Hua S.X."/>
        </authorList>
    </citation>
    <scope>NUCLEOTIDE SEQUENCE [LARGE SCALE GENOMIC DNA]</scope>
    <source>
        <strain evidence="2 3">Ve08.2h10</strain>
    </source>
</reference>
<name>A0A0D0E9K2_9AGAM</name>
<dbReference type="GO" id="GO:0006913">
    <property type="term" value="P:nucleocytoplasmic transport"/>
    <property type="evidence" value="ECO:0007669"/>
    <property type="project" value="InterPro"/>
</dbReference>
<dbReference type="PANTHER" id="PTHR12612">
    <property type="entry name" value="NUCLEAR TRANSPORT FACTOR 2"/>
    <property type="match status" value="1"/>
</dbReference>
<dbReference type="Proteomes" id="UP000054538">
    <property type="component" value="Unassembled WGS sequence"/>
</dbReference>
<gene>
    <name evidence="2" type="ORF">PAXRUDRAFT_131947</name>
</gene>
<evidence type="ECO:0000313" key="2">
    <source>
        <dbReference type="EMBL" id="KIK99474.1"/>
    </source>
</evidence>
<accession>A0A0D0E9K2</accession>
<dbReference type="SUPFAM" id="SSF54427">
    <property type="entry name" value="NTF2-like"/>
    <property type="match status" value="1"/>
</dbReference>
<dbReference type="InParanoid" id="A0A0D0E9K2"/>
<organism evidence="2 3">
    <name type="scientific">Paxillus rubicundulus Ve08.2h10</name>
    <dbReference type="NCBI Taxonomy" id="930991"/>
    <lineage>
        <taxon>Eukaryota</taxon>
        <taxon>Fungi</taxon>
        <taxon>Dikarya</taxon>
        <taxon>Basidiomycota</taxon>
        <taxon>Agaricomycotina</taxon>
        <taxon>Agaricomycetes</taxon>
        <taxon>Agaricomycetidae</taxon>
        <taxon>Boletales</taxon>
        <taxon>Paxilineae</taxon>
        <taxon>Paxillaceae</taxon>
        <taxon>Paxillus</taxon>
    </lineage>
</organism>
<evidence type="ECO:0000259" key="1">
    <source>
        <dbReference type="PROSITE" id="PS50177"/>
    </source>
</evidence>